<dbReference type="HAMAP" id="MF_01554_B">
    <property type="entry name" value="GlmM_B"/>
    <property type="match status" value="1"/>
</dbReference>
<comment type="function">
    <text evidence="7 9">Catalyzes the conversion of glucosamine-6-phosphate to glucosamine-1-phosphate.</text>
</comment>
<dbReference type="GO" id="GO:0009252">
    <property type="term" value="P:peptidoglycan biosynthetic process"/>
    <property type="evidence" value="ECO:0007669"/>
    <property type="project" value="TreeGrafter"/>
</dbReference>
<dbReference type="InterPro" id="IPR005845">
    <property type="entry name" value="A-D-PHexomutase_a/b/a-II"/>
</dbReference>
<dbReference type="RefSeq" id="WP_058293509.1">
    <property type="nucleotide sequence ID" value="NZ_CAMRXG010000043.1"/>
</dbReference>
<evidence type="ECO:0000256" key="9">
    <source>
        <dbReference type="RuleBase" id="RU004327"/>
    </source>
</evidence>
<dbReference type="PANTHER" id="PTHR42946:SF1">
    <property type="entry name" value="PHOSPHOGLUCOMUTASE (ALPHA-D-GLUCOSE-1,6-BISPHOSPHATE-DEPENDENT)"/>
    <property type="match status" value="1"/>
</dbReference>
<keyword evidence="4 7" id="KW-0460">Magnesium</keyword>
<keyword evidence="2 7" id="KW-0597">Phosphoprotein</keyword>
<evidence type="ECO:0000259" key="13">
    <source>
        <dbReference type="Pfam" id="PF02880"/>
    </source>
</evidence>
<feature type="domain" description="Alpha-D-phosphohexomutase C-terminal" evidence="10">
    <location>
        <begin position="374"/>
        <end position="442"/>
    </location>
</feature>
<reference evidence="14 15" key="1">
    <citation type="submission" date="2017-10" db="EMBL/GenBank/DDBJ databases">
        <title>Effective Description of Clostridium neonatale sp. nov. linked to necrotizing enterocolitis in neonates and a clarification of species assignable to the genus Clostridium (Prazmowski 1880) emend. Lawson and Rainey 2016.</title>
        <authorList>
            <person name="Bernard K."/>
            <person name="Burdz T."/>
            <person name="Wiebe D."/>
            <person name="Balcewich B."/>
            <person name="Alfa M."/>
            <person name="Bernier A.-M."/>
        </authorList>
    </citation>
    <scope>NUCLEOTIDE SEQUENCE [LARGE SCALE GENOMIC DNA]</scope>
    <source>
        <strain evidence="14 15">LCDC99A005</strain>
    </source>
</reference>
<evidence type="ECO:0000313" key="15">
    <source>
        <dbReference type="Proteomes" id="UP000220840"/>
    </source>
</evidence>
<feature type="binding site" description="via phosphate group" evidence="7">
    <location>
        <position position="100"/>
    </location>
    <ligand>
        <name>Mg(2+)</name>
        <dbReference type="ChEBI" id="CHEBI:18420"/>
    </ligand>
</feature>
<dbReference type="OrthoDB" id="9806956at2"/>
<evidence type="ECO:0000256" key="4">
    <source>
        <dbReference type="ARBA" id="ARBA00022842"/>
    </source>
</evidence>
<dbReference type="InterPro" id="IPR006352">
    <property type="entry name" value="GlmM_bact"/>
</dbReference>
<dbReference type="FunFam" id="3.30.310.50:FF:000001">
    <property type="entry name" value="Phosphoglucosamine mutase"/>
    <property type="match status" value="1"/>
</dbReference>
<dbReference type="Pfam" id="PF02880">
    <property type="entry name" value="PGM_PMM_III"/>
    <property type="match status" value="1"/>
</dbReference>
<evidence type="ECO:0000313" key="14">
    <source>
        <dbReference type="EMBL" id="PEG29608.1"/>
    </source>
</evidence>
<dbReference type="InterPro" id="IPR005843">
    <property type="entry name" value="A-D-PHexomutase_C"/>
</dbReference>
<dbReference type="InterPro" id="IPR005846">
    <property type="entry name" value="A-D-PHexomutase_a/b/a-III"/>
</dbReference>
<feature type="domain" description="Alpha-D-phosphohexomutase alpha/beta/alpha" evidence="13">
    <location>
        <begin position="258"/>
        <end position="368"/>
    </location>
</feature>
<dbReference type="EC" id="5.4.2.10" evidence="7 9"/>
<dbReference type="SUPFAM" id="SSF53738">
    <property type="entry name" value="Phosphoglucomutase, first 3 domains"/>
    <property type="match status" value="3"/>
</dbReference>
<dbReference type="GO" id="GO:0000287">
    <property type="term" value="F:magnesium ion binding"/>
    <property type="evidence" value="ECO:0007669"/>
    <property type="project" value="UniProtKB-UniRule"/>
</dbReference>
<dbReference type="GO" id="GO:0008966">
    <property type="term" value="F:phosphoglucosamine mutase activity"/>
    <property type="evidence" value="ECO:0007669"/>
    <property type="project" value="UniProtKB-UniRule"/>
</dbReference>
<evidence type="ECO:0000259" key="10">
    <source>
        <dbReference type="Pfam" id="PF00408"/>
    </source>
</evidence>
<feature type="modified residue" description="Phosphoserine" evidence="7">
    <location>
        <position position="100"/>
    </location>
</feature>
<evidence type="ECO:0000256" key="1">
    <source>
        <dbReference type="ARBA" id="ARBA00010231"/>
    </source>
</evidence>
<dbReference type="AlphaFoldDB" id="A0A2A7MER9"/>
<dbReference type="CDD" id="cd05802">
    <property type="entry name" value="GlmM"/>
    <property type="match status" value="1"/>
</dbReference>
<dbReference type="GO" id="GO:0005829">
    <property type="term" value="C:cytosol"/>
    <property type="evidence" value="ECO:0007669"/>
    <property type="project" value="TreeGrafter"/>
</dbReference>
<dbReference type="PANTHER" id="PTHR42946">
    <property type="entry name" value="PHOSPHOHEXOSE MUTASE"/>
    <property type="match status" value="1"/>
</dbReference>
<evidence type="ECO:0000259" key="12">
    <source>
        <dbReference type="Pfam" id="PF02879"/>
    </source>
</evidence>
<evidence type="ECO:0000256" key="5">
    <source>
        <dbReference type="ARBA" id="ARBA00023235"/>
    </source>
</evidence>
<gene>
    <name evidence="7" type="primary">glmM</name>
    <name evidence="14" type="ORF">CQ394_16860</name>
</gene>
<dbReference type="InterPro" id="IPR016066">
    <property type="entry name" value="A-D-PHexomutase_CS"/>
</dbReference>
<dbReference type="Pfam" id="PF00408">
    <property type="entry name" value="PGM_PMM_IV"/>
    <property type="match status" value="1"/>
</dbReference>
<dbReference type="FunFam" id="3.40.120.10:FF:000003">
    <property type="entry name" value="Phosphoglucosamine mutase"/>
    <property type="match status" value="1"/>
</dbReference>
<dbReference type="Pfam" id="PF02878">
    <property type="entry name" value="PGM_PMM_I"/>
    <property type="match status" value="1"/>
</dbReference>
<dbReference type="InterPro" id="IPR005841">
    <property type="entry name" value="Alpha-D-phosphohexomutase_SF"/>
</dbReference>
<evidence type="ECO:0000259" key="11">
    <source>
        <dbReference type="Pfam" id="PF02878"/>
    </source>
</evidence>
<feature type="binding site" evidence="7">
    <location>
        <position position="245"/>
    </location>
    <ligand>
        <name>Mg(2+)</name>
        <dbReference type="ChEBI" id="CHEBI:18420"/>
    </ligand>
</feature>
<evidence type="ECO:0000256" key="3">
    <source>
        <dbReference type="ARBA" id="ARBA00022723"/>
    </source>
</evidence>
<sequence length="450" mass="49111">MSRMFGTDGVRGIANTELTAQTSYNLGRAGAYVLTEGAHKPKILVAKDTRISGDMLEAALIAGILSVGAEAVVLGVVPTPAVAYLTRKYKADAGVMISASHNPVEYNGIKFFDDRGYKLSDELEDEIQRVIENGFENVPSPTGTEIGKREKVEKTALDDYIEFAKSTVPYSLKGLKIALDCANGAAYNVAVKTFRDLGADVFIINDNPDGTNINENCGSTHPEELMDYVVRKKCDMGFAFDGDADRCLAVDEKGNLINGDFILMLCGMYLKEIGKLKDDTIVVTVMSNLGLDIACKREGIKLIKTSVGDRYVLEEMLKDKYVLGGEQSGHIIFLDYNSTGDGLVTALQIATIAKKKETSISELCSVMKELPQVLANATIPNEKKNLYLADDEIQEEIKKIENALDGVGRVLIRPSGTEPLVRVMLEGEDQEEIDKMAHGLAELIEKKYAN</sequence>
<dbReference type="STRING" id="137838.GCA_001458595_00552"/>
<feature type="binding site" evidence="7">
    <location>
        <position position="241"/>
    </location>
    <ligand>
        <name>Mg(2+)</name>
        <dbReference type="ChEBI" id="CHEBI:18420"/>
    </ligand>
</feature>
<dbReference type="NCBIfam" id="NF008139">
    <property type="entry name" value="PRK10887.1"/>
    <property type="match status" value="1"/>
</dbReference>
<feature type="domain" description="Alpha-D-phosphohexomutase alpha/beta/alpha" evidence="12">
    <location>
        <begin position="158"/>
        <end position="254"/>
    </location>
</feature>
<name>A0A2A7MER9_9CLOT</name>
<dbReference type="GO" id="GO:0005975">
    <property type="term" value="P:carbohydrate metabolic process"/>
    <property type="evidence" value="ECO:0007669"/>
    <property type="project" value="InterPro"/>
</dbReference>
<dbReference type="NCBIfam" id="TIGR01455">
    <property type="entry name" value="glmM"/>
    <property type="match status" value="1"/>
</dbReference>
<dbReference type="EMBL" id="PDCJ01000003">
    <property type="protein sequence ID" value="PEG29608.1"/>
    <property type="molecule type" value="Genomic_DNA"/>
</dbReference>
<accession>A0A2A7MER9</accession>
<comment type="caution">
    <text evidence="14">The sequence shown here is derived from an EMBL/GenBank/DDBJ whole genome shotgun (WGS) entry which is preliminary data.</text>
</comment>
<dbReference type="PRINTS" id="PR00509">
    <property type="entry name" value="PGMPMM"/>
</dbReference>
<dbReference type="InterPro" id="IPR005844">
    <property type="entry name" value="A-D-PHexomutase_a/b/a-I"/>
</dbReference>
<dbReference type="SUPFAM" id="SSF55957">
    <property type="entry name" value="Phosphoglucomutase, C-terminal domain"/>
    <property type="match status" value="1"/>
</dbReference>
<comment type="cofactor">
    <cofactor evidence="7">
        <name>Mg(2+)</name>
        <dbReference type="ChEBI" id="CHEBI:18420"/>
    </cofactor>
    <text evidence="7">Binds 1 Mg(2+) ion per subunit.</text>
</comment>
<evidence type="ECO:0000256" key="8">
    <source>
        <dbReference type="RuleBase" id="RU004326"/>
    </source>
</evidence>
<comment type="PTM">
    <text evidence="7">Activated by phosphorylation.</text>
</comment>
<evidence type="ECO:0000256" key="7">
    <source>
        <dbReference type="HAMAP-Rule" id="MF_01554"/>
    </source>
</evidence>
<proteinExistence type="inferred from homology"/>
<dbReference type="Proteomes" id="UP000220840">
    <property type="component" value="Unassembled WGS sequence"/>
</dbReference>
<protein>
    <recommendedName>
        <fullName evidence="7 9">Phosphoglucosamine mutase</fullName>
        <ecNumber evidence="7 9">5.4.2.10</ecNumber>
    </recommendedName>
</protein>
<dbReference type="InterPro" id="IPR016055">
    <property type="entry name" value="A-D-PHexomutase_a/b/a-I/II/III"/>
</dbReference>
<dbReference type="FunFam" id="3.40.120.10:FF:000001">
    <property type="entry name" value="Phosphoglucosamine mutase"/>
    <property type="match status" value="1"/>
</dbReference>
<comment type="similarity">
    <text evidence="1 7 8">Belongs to the phosphohexose mutase family.</text>
</comment>
<evidence type="ECO:0000256" key="6">
    <source>
        <dbReference type="ARBA" id="ARBA00050364"/>
    </source>
</evidence>
<dbReference type="PROSITE" id="PS00710">
    <property type="entry name" value="PGM_PMM"/>
    <property type="match status" value="1"/>
</dbReference>
<feature type="domain" description="Alpha-D-phosphohexomutase alpha/beta/alpha" evidence="11">
    <location>
        <begin position="3"/>
        <end position="134"/>
    </location>
</feature>
<keyword evidence="5 7" id="KW-0413">Isomerase</keyword>
<keyword evidence="3 7" id="KW-0479">Metal-binding</keyword>
<evidence type="ECO:0000256" key="2">
    <source>
        <dbReference type="ARBA" id="ARBA00022553"/>
    </source>
</evidence>
<dbReference type="Gene3D" id="3.40.120.10">
    <property type="entry name" value="Alpha-D-Glucose-1,6-Bisphosphate, subunit A, domain 3"/>
    <property type="match status" value="3"/>
</dbReference>
<dbReference type="Gene3D" id="3.30.310.50">
    <property type="entry name" value="Alpha-D-phosphohexomutase, C-terminal domain"/>
    <property type="match status" value="1"/>
</dbReference>
<dbReference type="GO" id="GO:0004615">
    <property type="term" value="F:phosphomannomutase activity"/>
    <property type="evidence" value="ECO:0007669"/>
    <property type="project" value="TreeGrafter"/>
</dbReference>
<keyword evidence="15" id="KW-1185">Reference proteome</keyword>
<organism evidence="14 15">
    <name type="scientific">Clostridium neonatale</name>
    <dbReference type="NCBI Taxonomy" id="137838"/>
    <lineage>
        <taxon>Bacteria</taxon>
        <taxon>Bacillati</taxon>
        <taxon>Bacillota</taxon>
        <taxon>Clostridia</taxon>
        <taxon>Eubacteriales</taxon>
        <taxon>Clostridiaceae</taxon>
        <taxon>Clostridium</taxon>
    </lineage>
</organism>
<feature type="binding site" evidence="7">
    <location>
        <position position="243"/>
    </location>
    <ligand>
        <name>Mg(2+)</name>
        <dbReference type="ChEBI" id="CHEBI:18420"/>
    </ligand>
</feature>
<dbReference type="GO" id="GO:0006048">
    <property type="term" value="P:UDP-N-acetylglucosamine biosynthetic process"/>
    <property type="evidence" value="ECO:0007669"/>
    <property type="project" value="TreeGrafter"/>
</dbReference>
<comment type="catalytic activity">
    <reaction evidence="6 7 9">
        <text>alpha-D-glucosamine 1-phosphate = D-glucosamine 6-phosphate</text>
        <dbReference type="Rhea" id="RHEA:23424"/>
        <dbReference type="ChEBI" id="CHEBI:58516"/>
        <dbReference type="ChEBI" id="CHEBI:58725"/>
        <dbReference type="EC" id="5.4.2.10"/>
    </reaction>
</comment>
<feature type="active site" description="Phosphoserine intermediate" evidence="7">
    <location>
        <position position="100"/>
    </location>
</feature>
<dbReference type="InterPro" id="IPR036900">
    <property type="entry name" value="A-D-PHexomutase_C_sf"/>
</dbReference>
<dbReference type="InterPro" id="IPR050060">
    <property type="entry name" value="Phosphoglucosamine_mutase"/>
</dbReference>
<dbReference type="Pfam" id="PF02879">
    <property type="entry name" value="PGM_PMM_II"/>
    <property type="match status" value="1"/>
</dbReference>